<keyword evidence="2" id="KW-1185">Reference proteome</keyword>
<proteinExistence type="predicted"/>
<protein>
    <submittedName>
        <fullName evidence="1">Uncharacterized protein</fullName>
    </submittedName>
</protein>
<dbReference type="EMBL" id="AP024416">
    <property type="protein sequence ID" value="BCR84454.1"/>
    <property type="molecule type" value="Genomic_DNA"/>
</dbReference>
<gene>
    <name evidence="1" type="ORF">ACHE_11856S</name>
</gene>
<dbReference type="Proteomes" id="UP000637239">
    <property type="component" value="Chromosome 1"/>
</dbReference>
<evidence type="ECO:0000313" key="2">
    <source>
        <dbReference type="Proteomes" id="UP000637239"/>
    </source>
</evidence>
<evidence type="ECO:0000313" key="1">
    <source>
        <dbReference type="EMBL" id="BCR84454.1"/>
    </source>
</evidence>
<name>A0A7R7ZKC4_ASPCH</name>
<dbReference type="GeneID" id="66978813"/>
<dbReference type="RefSeq" id="XP_043132976.1">
    <property type="nucleotide sequence ID" value="XM_043276471.1"/>
</dbReference>
<organism evidence="1 2">
    <name type="scientific">Aspergillus chevalieri</name>
    <name type="common">Eurotium chevalieri</name>
    <dbReference type="NCBI Taxonomy" id="182096"/>
    <lineage>
        <taxon>Eukaryota</taxon>
        <taxon>Fungi</taxon>
        <taxon>Dikarya</taxon>
        <taxon>Ascomycota</taxon>
        <taxon>Pezizomycotina</taxon>
        <taxon>Eurotiomycetes</taxon>
        <taxon>Eurotiomycetidae</taxon>
        <taxon>Eurotiales</taxon>
        <taxon>Aspergillaceae</taxon>
        <taxon>Aspergillus</taxon>
        <taxon>Aspergillus subgen. Aspergillus</taxon>
    </lineage>
</organism>
<sequence length="113" mass="12870">MGLDTDRYEEYELDWLASTMAINSGEVLVASRALDNDMEDTVKNCLNWAFLLPRSARRVRALTRCLLCGELSCISTIKNKNMIIRPPPHSVHKRNGAITWSAVMTTIRKTRDM</sequence>
<reference evidence="1" key="1">
    <citation type="submission" date="2021-01" db="EMBL/GenBank/DDBJ databases">
        <authorList>
            <consortium name="Aspergillus chevalieri M1 genome sequencing consortium"/>
            <person name="Kazuki M."/>
            <person name="Futagami T."/>
        </authorList>
    </citation>
    <scope>NUCLEOTIDE SEQUENCE</scope>
    <source>
        <strain evidence="1">M1</strain>
    </source>
</reference>
<reference evidence="1" key="2">
    <citation type="submission" date="2021-02" db="EMBL/GenBank/DDBJ databases">
        <title>Aspergillus chevalieri M1 genome sequence.</title>
        <authorList>
            <person name="Kadooka C."/>
            <person name="Mori K."/>
            <person name="Futagami T."/>
        </authorList>
    </citation>
    <scope>NUCLEOTIDE SEQUENCE</scope>
    <source>
        <strain evidence="1">M1</strain>
    </source>
</reference>
<dbReference type="KEGG" id="ache:ACHE_11856S"/>
<dbReference type="AlphaFoldDB" id="A0A7R7ZKC4"/>
<accession>A0A7R7ZKC4</accession>